<reference evidence="2 3" key="1">
    <citation type="submission" date="2017-06" db="EMBL/GenBank/DDBJ databases">
        <title>Herbaspirillum phytohormonus sp. nov., isolated from the root nodule of Robinia pseudoacacia in lead-zinc mine.</title>
        <authorList>
            <person name="Fan M."/>
            <person name="Lin Y."/>
        </authorList>
    </citation>
    <scope>NUCLEOTIDE SEQUENCE [LARGE SCALE GENOMIC DNA]</scope>
    <source>
        <strain evidence="2 3">HZ10</strain>
    </source>
</reference>
<dbReference type="Proteomes" id="UP000197596">
    <property type="component" value="Unassembled WGS sequence"/>
</dbReference>
<evidence type="ECO:0000313" key="3">
    <source>
        <dbReference type="Proteomes" id="UP000197596"/>
    </source>
</evidence>
<dbReference type="RefSeq" id="WP_088750411.1">
    <property type="nucleotide sequence ID" value="NZ_NJGU01000003.1"/>
</dbReference>
<keyword evidence="1" id="KW-0732">Signal</keyword>
<dbReference type="EMBL" id="NJGU01000003">
    <property type="protein sequence ID" value="OWY30253.1"/>
    <property type="molecule type" value="Genomic_DNA"/>
</dbReference>
<accession>A0A246WVE9</accession>
<feature type="signal peptide" evidence="1">
    <location>
        <begin position="1"/>
        <end position="30"/>
    </location>
</feature>
<sequence length="276" mass="29429">MNFPLSRGMRASMKVAALALAISLPLSAHAHRQWLLPSATVFSGANSWVTVDAAVSTKVFYFDDFPLRLDGLAVTGPDGKPVKVENANTGKHRSSFDLQLPEAGTYKLSVLTSAVVASYKVDGQQKRWRGSAEAFAKDVPANAADLKVSEMSGRVETFVTSGKPNKTALAASGAGLEMVPVTHPNDLVADEPATFQLLLDGKPAGDVEVTMAPDGSRYRDTTGEFKAKTDADGKFSVKWPGPGIYWLGASTEDKKTTLPQASQRRASYVATVEVLP</sequence>
<protein>
    <submittedName>
        <fullName evidence="2">ABC transporter permease</fullName>
    </submittedName>
</protein>
<dbReference type="Pfam" id="PF10670">
    <property type="entry name" value="DUF4198"/>
    <property type="match status" value="1"/>
</dbReference>
<feature type="chain" id="PRO_5012806329" evidence="1">
    <location>
        <begin position="31"/>
        <end position="276"/>
    </location>
</feature>
<name>A0A246WVE9_9BURK</name>
<proteinExistence type="predicted"/>
<gene>
    <name evidence="2" type="ORF">CEJ42_06550</name>
</gene>
<dbReference type="AlphaFoldDB" id="A0A246WVE9"/>
<dbReference type="InterPro" id="IPR019613">
    <property type="entry name" value="DUF4198"/>
</dbReference>
<organism evidence="2 3">
    <name type="scientific">Herbaspirillum robiniae</name>
    <dbReference type="NCBI Taxonomy" id="2014887"/>
    <lineage>
        <taxon>Bacteria</taxon>
        <taxon>Pseudomonadati</taxon>
        <taxon>Pseudomonadota</taxon>
        <taxon>Betaproteobacteria</taxon>
        <taxon>Burkholderiales</taxon>
        <taxon>Oxalobacteraceae</taxon>
        <taxon>Herbaspirillum</taxon>
    </lineage>
</organism>
<comment type="caution">
    <text evidence="2">The sequence shown here is derived from an EMBL/GenBank/DDBJ whole genome shotgun (WGS) entry which is preliminary data.</text>
</comment>
<evidence type="ECO:0000256" key="1">
    <source>
        <dbReference type="SAM" id="SignalP"/>
    </source>
</evidence>
<evidence type="ECO:0000313" key="2">
    <source>
        <dbReference type="EMBL" id="OWY30253.1"/>
    </source>
</evidence>